<dbReference type="GO" id="GO:0034451">
    <property type="term" value="C:centriolar satellite"/>
    <property type="evidence" value="ECO:0007669"/>
    <property type="project" value="TreeGrafter"/>
</dbReference>
<feature type="region of interest" description="Disordered" evidence="1">
    <location>
        <begin position="726"/>
        <end position="785"/>
    </location>
</feature>
<evidence type="ECO:0000256" key="1">
    <source>
        <dbReference type="SAM" id="MobiDB-lite"/>
    </source>
</evidence>
<feature type="compositionally biased region" description="Polar residues" evidence="1">
    <location>
        <begin position="767"/>
        <end position="777"/>
    </location>
</feature>
<gene>
    <name evidence="3" type="ORF">CLODIP_2_CD07460</name>
</gene>
<dbReference type="SUPFAM" id="SSF49562">
    <property type="entry name" value="C2 domain (Calcium/lipid-binding domain, CaLB)"/>
    <property type="match status" value="1"/>
</dbReference>
<dbReference type="PANTHER" id="PTHR21254:SF1">
    <property type="entry name" value="C2 DOMAIN-CONTAINING PROTEIN 3"/>
    <property type="match status" value="1"/>
</dbReference>
<keyword evidence="4" id="KW-1185">Reference proteome</keyword>
<dbReference type="InterPro" id="IPR035892">
    <property type="entry name" value="C2_domain_sf"/>
</dbReference>
<feature type="region of interest" description="Disordered" evidence="1">
    <location>
        <begin position="665"/>
        <end position="698"/>
    </location>
</feature>
<feature type="domain" description="C2" evidence="2">
    <location>
        <begin position="429"/>
        <end position="563"/>
    </location>
</feature>
<dbReference type="PROSITE" id="PS50004">
    <property type="entry name" value="C2"/>
    <property type="match status" value="1"/>
</dbReference>
<dbReference type="InterPro" id="IPR000008">
    <property type="entry name" value="C2_dom"/>
</dbReference>
<dbReference type="AlphaFoldDB" id="A0A8S1C4U6"/>
<dbReference type="PANTHER" id="PTHR21254">
    <property type="entry name" value="C2 DOMAIN-CONTAINING PROTEIN 3"/>
    <property type="match status" value="1"/>
</dbReference>
<name>A0A8S1C4U6_9INSE</name>
<feature type="region of interest" description="Disordered" evidence="1">
    <location>
        <begin position="395"/>
        <end position="414"/>
    </location>
</feature>
<dbReference type="GO" id="GO:0061511">
    <property type="term" value="P:centriole elongation"/>
    <property type="evidence" value="ECO:0007669"/>
    <property type="project" value="TreeGrafter"/>
</dbReference>
<evidence type="ECO:0000259" key="2">
    <source>
        <dbReference type="PROSITE" id="PS50004"/>
    </source>
</evidence>
<proteinExistence type="predicted"/>
<organism evidence="3 4">
    <name type="scientific">Cloeon dipterum</name>
    <dbReference type="NCBI Taxonomy" id="197152"/>
    <lineage>
        <taxon>Eukaryota</taxon>
        <taxon>Metazoa</taxon>
        <taxon>Ecdysozoa</taxon>
        <taxon>Arthropoda</taxon>
        <taxon>Hexapoda</taxon>
        <taxon>Insecta</taxon>
        <taxon>Pterygota</taxon>
        <taxon>Palaeoptera</taxon>
        <taxon>Ephemeroptera</taxon>
        <taxon>Pisciforma</taxon>
        <taxon>Baetidae</taxon>
        <taxon>Cloeon</taxon>
    </lineage>
</organism>
<dbReference type="EMBL" id="CADEPI010000028">
    <property type="protein sequence ID" value="CAB3367100.1"/>
    <property type="molecule type" value="Genomic_DNA"/>
</dbReference>
<evidence type="ECO:0000313" key="3">
    <source>
        <dbReference type="EMBL" id="CAB3367100.1"/>
    </source>
</evidence>
<dbReference type="OrthoDB" id="7615895at2759"/>
<comment type="caution">
    <text evidence="3">The sequence shown here is derived from an EMBL/GenBank/DDBJ whole genome shotgun (WGS) entry which is preliminary data.</text>
</comment>
<dbReference type="GO" id="GO:0060271">
    <property type="term" value="P:cilium assembly"/>
    <property type="evidence" value="ECO:0007669"/>
    <property type="project" value="TreeGrafter"/>
</dbReference>
<dbReference type="GO" id="GO:0005814">
    <property type="term" value="C:centriole"/>
    <property type="evidence" value="ECO:0007669"/>
    <property type="project" value="TreeGrafter"/>
</dbReference>
<dbReference type="Proteomes" id="UP000494165">
    <property type="component" value="Unassembled WGS sequence"/>
</dbReference>
<reference evidence="3 4" key="1">
    <citation type="submission" date="2020-04" db="EMBL/GenBank/DDBJ databases">
        <authorList>
            <person name="Alioto T."/>
            <person name="Alioto T."/>
            <person name="Gomez Garrido J."/>
        </authorList>
    </citation>
    <scope>NUCLEOTIDE SEQUENCE [LARGE SCALE GENOMIC DNA]</scope>
</reference>
<evidence type="ECO:0000313" key="4">
    <source>
        <dbReference type="Proteomes" id="UP000494165"/>
    </source>
</evidence>
<accession>A0A8S1C4U6</accession>
<dbReference type="Gene3D" id="2.60.40.150">
    <property type="entry name" value="C2 domain"/>
    <property type="match status" value="1"/>
</dbReference>
<sequence length="785" mass="86359">MKQPPKEVGALRRLDVERRGVEQPVIVPVVEEEKREKNKSHSIQPQSLLLRCLFSATSSRGFAADNLFLVLKAFWLGEDCKSCIFSSKENDVNFNVIAPVFLSPYFLNRCKGNNAILEVWNATDEGDQLVGITLLPLHTFYLAYHDSLVTKTLLDCKLPVISVDNWLQVVSTKSGSQVGEVLCLLTFGSDEQVTQLEIKRGLRNCDKDPAPVSQEPSPSTLACTEATTGVHCLSVSVLKLNGVFGAKVDAECYVECNIPDVNGSLKKLKTSCTACGVESKLSSTLEYQAILPVGKCLSKFFSSLSKDCLTFEIFCKISSPRLKNIRVAEAHMPLSDLEFLEDQFSISEQPAFLSLALPVKIEGEKMPRLITNDHGTLVVRLEYSKAAKEALISTDDNRSSVATQTDESEKEDSEQLWSTTLLSQLQKLRVSKTSAVSKENTPKKTFRCHVKVEKAIQLPYTKTTTDTAITHSEPCTYVSISNVGDAKVSPVVLYSIDPAWNWSCELELPAHLLLEGSENLVLKVWQLPSCTDTPNTKSNTILCFAAVQIADLKYGLPKISGWFNLVNYSGKYCGKIYMSITPLESLPELMFPQRGVAKQNPFVLPLAASASIRPVEPPAPCKPNPFIDLSSSVMESTLRKQLMDFDELTTQLKENISDLRVELAPTAPGSAKATSESEEKGSCGSEASEEESSTDTVDSDVAKLLAKFDLETLHKIVEQLDDEVNKMNHGSKPDYVCSTKVAEQQSMPPRDSDSLVPPIEADRASIGSHSDSGISNSARKRHLQQ</sequence>
<protein>
    <recommendedName>
        <fullName evidence="2">C2 domain-containing protein</fullName>
    </recommendedName>
</protein>
<dbReference type="GO" id="GO:0071539">
    <property type="term" value="P:protein localization to centrosome"/>
    <property type="evidence" value="ECO:0007669"/>
    <property type="project" value="TreeGrafter"/>
</dbReference>